<proteinExistence type="predicted"/>
<dbReference type="PANTHER" id="PTHR44591:SF21">
    <property type="entry name" value="TWO-COMPONENT RESPONSE REGULATOR"/>
    <property type="match status" value="1"/>
</dbReference>
<sequence length="124" mass="13421">MNQPTRTVLIVEDDPLLLMLLAEYLQGEGYSVMKADCATDAFAILATKPHLDLLITDFRLPGGVSGVRIAEPALLLRPDLKVIFISGHPAEVRETGSALLDSAPLLSKPFTLETLSTQIAHLLD</sequence>
<evidence type="ECO:0000256" key="2">
    <source>
        <dbReference type="PROSITE-ProRule" id="PRU00169"/>
    </source>
</evidence>
<dbReference type="EMBL" id="JXQW01000061">
    <property type="protein sequence ID" value="KIP97001.1"/>
    <property type="molecule type" value="Genomic_DNA"/>
</dbReference>
<keyword evidence="1 2" id="KW-0597">Phosphoprotein</keyword>
<feature type="domain" description="Response regulatory" evidence="3">
    <location>
        <begin position="7"/>
        <end position="123"/>
    </location>
</feature>
<accession>A0A0D0KCK9</accession>
<dbReference type="AlphaFoldDB" id="A0A0D0KCK9"/>
<dbReference type="InterPro" id="IPR050595">
    <property type="entry name" value="Bact_response_regulator"/>
</dbReference>
<organism evidence="4 5">
    <name type="scientific">Pseudomonas fulva</name>
    <dbReference type="NCBI Taxonomy" id="47880"/>
    <lineage>
        <taxon>Bacteria</taxon>
        <taxon>Pseudomonadati</taxon>
        <taxon>Pseudomonadota</taxon>
        <taxon>Gammaproteobacteria</taxon>
        <taxon>Pseudomonadales</taxon>
        <taxon>Pseudomonadaceae</taxon>
        <taxon>Pseudomonas</taxon>
    </lineage>
</organism>
<evidence type="ECO:0000259" key="3">
    <source>
        <dbReference type="PROSITE" id="PS50110"/>
    </source>
</evidence>
<dbReference type="Proteomes" id="UP000032068">
    <property type="component" value="Unassembled WGS sequence"/>
</dbReference>
<gene>
    <name evidence="4" type="ORF">RU08_19270</name>
</gene>
<comment type="caution">
    <text evidence="4">The sequence shown here is derived from an EMBL/GenBank/DDBJ whole genome shotgun (WGS) entry which is preliminary data.</text>
</comment>
<dbReference type="OrthoDB" id="9784719at2"/>
<dbReference type="InterPro" id="IPR011006">
    <property type="entry name" value="CheY-like_superfamily"/>
</dbReference>
<dbReference type="Pfam" id="PF00072">
    <property type="entry name" value="Response_reg"/>
    <property type="match status" value="1"/>
</dbReference>
<dbReference type="GO" id="GO:0000160">
    <property type="term" value="P:phosphorelay signal transduction system"/>
    <property type="evidence" value="ECO:0007669"/>
    <property type="project" value="InterPro"/>
</dbReference>
<dbReference type="SMART" id="SM00448">
    <property type="entry name" value="REC"/>
    <property type="match status" value="1"/>
</dbReference>
<dbReference type="Gene3D" id="3.40.50.2300">
    <property type="match status" value="1"/>
</dbReference>
<feature type="modified residue" description="4-aspartylphosphate" evidence="2">
    <location>
        <position position="57"/>
    </location>
</feature>
<dbReference type="PANTHER" id="PTHR44591">
    <property type="entry name" value="STRESS RESPONSE REGULATOR PROTEIN 1"/>
    <property type="match status" value="1"/>
</dbReference>
<name>A0A0D0KCK9_9PSED</name>
<evidence type="ECO:0000256" key="1">
    <source>
        <dbReference type="ARBA" id="ARBA00022553"/>
    </source>
</evidence>
<evidence type="ECO:0000313" key="5">
    <source>
        <dbReference type="Proteomes" id="UP000032068"/>
    </source>
</evidence>
<reference evidence="4 5" key="1">
    <citation type="submission" date="2014-12" db="EMBL/GenBank/DDBJ databases">
        <title>16Stimator: statistical estimation of ribosomal gene copy numbers from draft genome assemblies.</title>
        <authorList>
            <person name="Perisin M.A."/>
            <person name="Vetter M."/>
            <person name="Gilbert J.A."/>
            <person name="Bergelson J."/>
        </authorList>
    </citation>
    <scope>NUCLEOTIDE SEQUENCE [LARGE SCALE GENOMIC DNA]</scope>
    <source>
        <strain evidence="4 5">MEJ086</strain>
    </source>
</reference>
<dbReference type="InterPro" id="IPR001789">
    <property type="entry name" value="Sig_transdc_resp-reg_receiver"/>
</dbReference>
<dbReference type="RefSeq" id="WP_042555473.1">
    <property type="nucleotide sequence ID" value="NZ_JXQW01000061.1"/>
</dbReference>
<dbReference type="PROSITE" id="PS50110">
    <property type="entry name" value="RESPONSE_REGULATORY"/>
    <property type="match status" value="1"/>
</dbReference>
<dbReference type="SUPFAM" id="SSF52172">
    <property type="entry name" value="CheY-like"/>
    <property type="match status" value="1"/>
</dbReference>
<protein>
    <submittedName>
        <fullName evidence="4">Chemotaxis protein CheY</fullName>
    </submittedName>
</protein>
<evidence type="ECO:0000313" key="4">
    <source>
        <dbReference type="EMBL" id="KIP97001.1"/>
    </source>
</evidence>